<comment type="subunit">
    <text evidence="5">Heterooligomer composed of large and small subunits.</text>
</comment>
<comment type="function">
    <text evidence="5">Bidirectionally degrades single-stranded DNA into large acid-insoluble oligonucleotides, which are then degraded further into small acid-soluble oligonucleotides.</text>
</comment>
<dbReference type="PANTHER" id="PTHR30008:SF0">
    <property type="entry name" value="EXODEOXYRIBONUCLEASE 7 LARGE SUBUNIT"/>
    <property type="match status" value="1"/>
</dbReference>
<dbReference type="Pfam" id="PF02601">
    <property type="entry name" value="Exonuc_VII_L"/>
    <property type="match status" value="1"/>
</dbReference>
<dbReference type="NCBIfam" id="TIGR00237">
    <property type="entry name" value="xseA"/>
    <property type="match status" value="1"/>
</dbReference>
<dbReference type="GO" id="GO:0006308">
    <property type="term" value="P:DNA catabolic process"/>
    <property type="evidence" value="ECO:0007669"/>
    <property type="project" value="UniProtKB-UniRule"/>
</dbReference>
<keyword evidence="7" id="KW-0175">Coiled coil</keyword>
<evidence type="ECO:0000259" key="8">
    <source>
        <dbReference type="Pfam" id="PF02601"/>
    </source>
</evidence>
<dbReference type="Pfam" id="PF13742">
    <property type="entry name" value="tRNA_anti_2"/>
    <property type="match status" value="1"/>
</dbReference>
<comment type="catalytic activity">
    <reaction evidence="5 6">
        <text>Exonucleolytic cleavage in either 5'- to 3'- or 3'- to 5'-direction to yield nucleoside 5'-phosphates.</text>
        <dbReference type="EC" id="3.1.11.6"/>
    </reaction>
</comment>
<dbReference type="InterPro" id="IPR020579">
    <property type="entry name" value="Exonuc_VII_lsu_C"/>
</dbReference>
<organism evidence="10 11">
    <name type="scientific">Brochothrix campestris FSL F6-1037</name>
    <dbReference type="NCBI Taxonomy" id="1265861"/>
    <lineage>
        <taxon>Bacteria</taxon>
        <taxon>Bacillati</taxon>
        <taxon>Bacillota</taxon>
        <taxon>Bacilli</taxon>
        <taxon>Bacillales</taxon>
        <taxon>Listeriaceae</taxon>
        <taxon>Brochothrix</taxon>
    </lineage>
</organism>
<feature type="domain" description="Exonuclease VII large subunit C-terminal" evidence="8">
    <location>
        <begin position="124"/>
        <end position="439"/>
    </location>
</feature>
<dbReference type="HAMAP" id="MF_00378">
    <property type="entry name" value="Exonuc_7_L"/>
    <property type="match status" value="1"/>
</dbReference>
<evidence type="ECO:0000256" key="7">
    <source>
        <dbReference type="SAM" id="Coils"/>
    </source>
</evidence>
<dbReference type="OrthoDB" id="9802795at2"/>
<sequence>MTANYLSVTLLTGYIARKFNADPYLKKVYVQGELSNFKRQASGHLYFTLKDDKSQIRTVMFAKAAQTIGFQPEDGMKVLISGRIDVYERGGNYQFYAQEMQPDGVGALFVRFEQLKKMLTDQGVFSEAHKQPLPAYPQRVGVITSPTGAAVRDIMTTLKRRSPQTDIILFPAAVQGDQAIVEVARQIKRADQFEPPLDVLIVGRGGGSIEDLWAFNEEQVVRAIYEAKVPIISAVGHETDTTLSDYVADYRAATPTAAAEIAVKQTVELLTTIQHQQQRLTDSLKNVLADKKQRLAHYQERLARQQPQRLIEQQYQQLDNYQQRLIAALKARVTAQRFSFERLSWQLQQTNPQARIQRGQEQLEQQTLNLVKAYRAQLEHKRLTLSHKINQIESLSPLQVMQRGFSLVETKTGTVLNKVTDVALNEAVRIRMRDGVLTATVTKKEMSAHGSSKNSKL</sequence>
<comment type="subcellular location">
    <subcellularLocation>
        <location evidence="5 6">Cytoplasm</location>
    </subcellularLocation>
</comment>
<dbReference type="PATRIC" id="fig|1265861.3.peg.1773"/>
<dbReference type="GO" id="GO:0008855">
    <property type="term" value="F:exodeoxyribonuclease VII activity"/>
    <property type="evidence" value="ECO:0007669"/>
    <property type="project" value="UniProtKB-UniRule"/>
</dbReference>
<evidence type="ECO:0000256" key="1">
    <source>
        <dbReference type="ARBA" id="ARBA00022490"/>
    </source>
</evidence>
<dbReference type="GO" id="GO:0005737">
    <property type="term" value="C:cytoplasm"/>
    <property type="evidence" value="ECO:0007669"/>
    <property type="project" value="UniProtKB-SubCell"/>
</dbReference>
<feature type="domain" description="OB-fold nucleic acid binding" evidence="9">
    <location>
        <begin position="6"/>
        <end position="101"/>
    </location>
</feature>
<evidence type="ECO:0000256" key="5">
    <source>
        <dbReference type="HAMAP-Rule" id="MF_00378"/>
    </source>
</evidence>
<reference evidence="10 11" key="1">
    <citation type="submission" date="2012-12" db="EMBL/GenBank/DDBJ databases">
        <title>Novel taxa of Listeriaceae from agricultural environments in the United States.</title>
        <authorList>
            <person name="den Bakker H.C."/>
            <person name="Allred A."/>
            <person name="Warchocki S."/>
            <person name="Wright E.M."/>
            <person name="Burrell A."/>
            <person name="Nightingale K.K."/>
            <person name="Kephart D."/>
            <person name="Wiedmann M."/>
        </authorList>
    </citation>
    <scope>NUCLEOTIDE SEQUENCE [LARGE SCALE GENOMIC DNA]</scope>
    <source>
        <strain evidence="10 11">FSL F6-1037</strain>
    </source>
</reference>
<keyword evidence="3 5" id="KW-0378">Hydrolase</keyword>
<comment type="caution">
    <text evidence="10">The sequence shown here is derived from an EMBL/GenBank/DDBJ whole genome shotgun (WGS) entry which is preliminary data.</text>
</comment>
<protein>
    <recommendedName>
        <fullName evidence="5">Exodeoxyribonuclease 7 large subunit</fullName>
        <ecNumber evidence="5">3.1.11.6</ecNumber>
    </recommendedName>
    <alternativeName>
        <fullName evidence="5">Exodeoxyribonuclease VII large subunit</fullName>
        <shortName evidence="5">Exonuclease VII large subunit</shortName>
    </alternativeName>
</protein>
<dbReference type="PANTHER" id="PTHR30008">
    <property type="entry name" value="EXODEOXYRIBONUCLEASE 7 LARGE SUBUNIT"/>
    <property type="match status" value="1"/>
</dbReference>
<dbReference type="GO" id="GO:0009318">
    <property type="term" value="C:exodeoxyribonuclease VII complex"/>
    <property type="evidence" value="ECO:0007669"/>
    <property type="project" value="UniProtKB-UniRule"/>
</dbReference>
<keyword evidence="4 5" id="KW-0269">Exonuclease</keyword>
<dbReference type="InterPro" id="IPR025824">
    <property type="entry name" value="OB-fold_nuc-bd_dom"/>
</dbReference>
<dbReference type="RefSeq" id="WP_051456982.1">
    <property type="nucleotide sequence ID" value="NZ_AODH01000037.1"/>
</dbReference>
<dbReference type="AlphaFoldDB" id="W7CYW5"/>
<evidence type="ECO:0000259" key="9">
    <source>
        <dbReference type="Pfam" id="PF13742"/>
    </source>
</evidence>
<keyword evidence="2 5" id="KW-0540">Nuclease</keyword>
<dbReference type="STRING" id="1265861.BCAMP_09043"/>
<evidence type="ECO:0000256" key="3">
    <source>
        <dbReference type="ARBA" id="ARBA00022801"/>
    </source>
</evidence>
<dbReference type="EMBL" id="AODH01000037">
    <property type="protein sequence ID" value="EUJ38233.1"/>
    <property type="molecule type" value="Genomic_DNA"/>
</dbReference>
<evidence type="ECO:0000256" key="4">
    <source>
        <dbReference type="ARBA" id="ARBA00022839"/>
    </source>
</evidence>
<evidence type="ECO:0000313" key="11">
    <source>
        <dbReference type="Proteomes" id="UP000019243"/>
    </source>
</evidence>
<evidence type="ECO:0000256" key="6">
    <source>
        <dbReference type="RuleBase" id="RU004355"/>
    </source>
</evidence>
<evidence type="ECO:0000256" key="2">
    <source>
        <dbReference type="ARBA" id="ARBA00022722"/>
    </source>
</evidence>
<dbReference type="GO" id="GO:0003676">
    <property type="term" value="F:nucleic acid binding"/>
    <property type="evidence" value="ECO:0007669"/>
    <property type="project" value="InterPro"/>
</dbReference>
<accession>W7CYW5</accession>
<keyword evidence="1 5" id="KW-0963">Cytoplasm</keyword>
<dbReference type="EC" id="3.1.11.6" evidence="5"/>
<dbReference type="InterPro" id="IPR003753">
    <property type="entry name" value="Exonuc_VII_L"/>
</dbReference>
<evidence type="ECO:0000313" key="10">
    <source>
        <dbReference type="EMBL" id="EUJ38233.1"/>
    </source>
</evidence>
<dbReference type="Proteomes" id="UP000019243">
    <property type="component" value="Unassembled WGS sequence"/>
</dbReference>
<gene>
    <name evidence="5 10" type="primary">xseA</name>
    <name evidence="10" type="ORF">BCAMP_09043</name>
</gene>
<comment type="similarity">
    <text evidence="5 6">Belongs to the XseA family.</text>
</comment>
<name>W7CYW5_9LIST</name>
<keyword evidence="11" id="KW-1185">Reference proteome</keyword>
<feature type="coiled-coil region" evidence="7">
    <location>
        <begin position="281"/>
        <end position="331"/>
    </location>
</feature>
<dbReference type="CDD" id="cd04489">
    <property type="entry name" value="ExoVII_LU_OBF"/>
    <property type="match status" value="1"/>
</dbReference>
<proteinExistence type="inferred from homology"/>